<dbReference type="Pfam" id="PF20684">
    <property type="entry name" value="Fung_rhodopsin"/>
    <property type="match status" value="1"/>
</dbReference>
<evidence type="ECO:0000256" key="3">
    <source>
        <dbReference type="ARBA" id="ARBA00022989"/>
    </source>
</evidence>
<dbReference type="PANTHER" id="PTHR33048:SF140">
    <property type="entry name" value="ATPASE, PUTATIVE (EUROFUNG)-RELATED"/>
    <property type="match status" value="1"/>
</dbReference>
<accession>A0A9W4J2C6</accession>
<dbReference type="AlphaFoldDB" id="A0A9W4J2C6"/>
<comment type="caution">
    <text evidence="8">The sequence shown here is derived from an EMBL/GenBank/DDBJ whole genome shotgun (WGS) entry which is preliminary data.</text>
</comment>
<feature type="domain" description="Rhodopsin" evidence="7">
    <location>
        <begin position="63"/>
        <end position="275"/>
    </location>
</feature>
<proteinExistence type="inferred from homology"/>
<evidence type="ECO:0000256" key="6">
    <source>
        <dbReference type="SAM" id="Phobius"/>
    </source>
</evidence>
<dbReference type="GO" id="GO:0016020">
    <property type="term" value="C:membrane"/>
    <property type="evidence" value="ECO:0007669"/>
    <property type="project" value="UniProtKB-SubCell"/>
</dbReference>
<gene>
    <name evidence="8" type="ORF">PSALAMII_LOCUS4183</name>
</gene>
<evidence type="ECO:0000256" key="5">
    <source>
        <dbReference type="ARBA" id="ARBA00038359"/>
    </source>
</evidence>
<feature type="transmembrane region" description="Helical" evidence="6">
    <location>
        <begin position="221"/>
        <end position="249"/>
    </location>
</feature>
<evidence type="ECO:0000256" key="1">
    <source>
        <dbReference type="ARBA" id="ARBA00004141"/>
    </source>
</evidence>
<evidence type="ECO:0000259" key="7">
    <source>
        <dbReference type="Pfam" id="PF20684"/>
    </source>
</evidence>
<feature type="transmembrane region" description="Helical" evidence="6">
    <location>
        <begin position="107"/>
        <end position="125"/>
    </location>
</feature>
<dbReference type="OrthoDB" id="756370at2759"/>
<feature type="transmembrane region" description="Helical" evidence="6">
    <location>
        <begin position="179"/>
        <end position="201"/>
    </location>
</feature>
<feature type="transmembrane region" description="Helical" evidence="6">
    <location>
        <begin position="45"/>
        <end position="66"/>
    </location>
</feature>
<dbReference type="EMBL" id="CAJVPG010000162">
    <property type="protein sequence ID" value="CAG8365375.1"/>
    <property type="molecule type" value="Genomic_DNA"/>
</dbReference>
<evidence type="ECO:0000313" key="9">
    <source>
        <dbReference type="Proteomes" id="UP001152649"/>
    </source>
</evidence>
<keyword evidence="9" id="KW-1185">Reference proteome</keyword>
<evidence type="ECO:0000256" key="2">
    <source>
        <dbReference type="ARBA" id="ARBA00022692"/>
    </source>
</evidence>
<evidence type="ECO:0000313" key="8">
    <source>
        <dbReference type="EMBL" id="CAG8365375.1"/>
    </source>
</evidence>
<dbReference type="PANTHER" id="PTHR33048">
    <property type="entry name" value="PTH11-LIKE INTEGRAL MEMBRANE PROTEIN (AFU_ORTHOLOGUE AFUA_5G11245)"/>
    <property type="match status" value="1"/>
</dbReference>
<comment type="similarity">
    <text evidence="5">Belongs to the SAT4 family.</text>
</comment>
<dbReference type="Proteomes" id="UP001152649">
    <property type="component" value="Unassembled WGS sequence"/>
</dbReference>
<dbReference type="InterPro" id="IPR052337">
    <property type="entry name" value="SAT4-like"/>
</dbReference>
<keyword evidence="3 6" id="KW-1133">Transmembrane helix</keyword>
<feature type="transmembrane region" description="Helical" evidence="6">
    <location>
        <begin position="261"/>
        <end position="282"/>
    </location>
</feature>
<feature type="transmembrane region" description="Helical" evidence="6">
    <location>
        <begin position="145"/>
        <end position="167"/>
    </location>
</feature>
<dbReference type="InterPro" id="IPR049326">
    <property type="entry name" value="Rhodopsin_dom_fungi"/>
</dbReference>
<comment type="subcellular location">
    <subcellularLocation>
        <location evidence="1">Membrane</location>
        <topology evidence="1">Multi-pass membrane protein</topology>
    </subcellularLocation>
</comment>
<keyword evidence="4 6" id="KW-0472">Membrane</keyword>
<organism evidence="8 9">
    <name type="scientific">Penicillium salamii</name>
    <dbReference type="NCBI Taxonomy" id="1612424"/>
    <lineage>
        <taxon>Eukaryota</taxon>
        <taxon>Fungi</taxon>
        <taxon>Dikarya</taxon>
        <taxon>Ascomycota</taxon>
        <taxon>Pezizomycotina</taxon>
        <taxon>Eurotiomycetes</taxon>
        <taxon>Eurotiomycetidae</taxon>
        <taxon>Eurotiales</taxon>
        <taxon>Aspergillaceae</taxon>
        <taxon>Penicillium</taxon>
    </lineage>
</organism>
<keyword evidence="2 6" id="KW-0812">Transmembrane</keyword>
<reference evidence="8" key="1">
    <citation type="submission" date="2021-07" db="EMBL/GenBank/DDBJ databases">
        <authorList>
            <person name="Branca A.L. A."/>
        </authorList>
    </citation>
    <scope>NUCLEOTIDE SEQUENCE</scope>
</reference>
<evidence type="ECO:0000256" key="4">
    <source>
        <dbReference type="ARBA" id="ARBA00023136"/>
    </source>
</evidence>
<name>A0A9W4J2C6_9EURO</name>
<protein>
    <recommendedName>
        <fullName evidence="7">Rhodopsin domain-containing protein</fullName>
    </recommendedName>
</protein>
<sequence>MTSSLFFLHNNSTKLFKAANILRQPVHTAGHIRVLKAMGNGGSNAIIITTTVFLGVSLVTVSLRCFTRLKIAKSFGSDDALMVTAAVSNSEKVPLNYSITKLKYAQVFNIAFAICGIVGAVYGMGKVPAFLSHRPDDVRRGLLCWWLGQILYVFTCTIARLSIATTFLRLTVERIHSWILYGVMMISTAVGTVFLFFTIFQCRPVAYYWKQSSTEGRCLDINILLGIVYMYSGVAAACDFTLGSLPIFMFWRLQMNRGTKFVVSGILGLACMFVCSACSPILELMLIIGRASIAVIIRIPFLHYAGRPDFLCELIPSPKPSTS</sequence>